<accession>M2QCC9</accession>
<keyword evidence="4" id="KW-1185">Reference proteome</keyword>
<evidence type="ECO:0000313" key="3">
    <source>
        <dbReference type="EMBL" id="EMD34678.1"/>
    </source>
</evidence>
<evidence type="ECO:0000256" key="1">
    <source>
        <dbReference type="SAM" id="Coils"/>
    </source>
</evidence>
<feature type="compositionally biased region" description="Low complexity" evidence="2">
    <location>
        <begin position="573"/>
        <end position="585"/>
    </location>
</feature>
<dbReference type="AlphaFoldDB" id="M2QCC9"/>
<proteinExistence type="predicted"/>
<feature type="region of interest" description="Disordered" evidence="2">
    <location>
        <begin position="405"/>
        <end position="444"/>
    </location>
</feature>
<feature type="compositionally biased region" description="Polar residues" evidence="2">
    <location>
        <begin position="600"/>
        <end position="609"/>
    </location>
</feature>
<gene>
    <name evidence="3" type="ORF">CERSUDRAFT_116867</name>
</gene>
<feature type="compositionally biased region" description="Basic and acidic residues" evidence="2">
    <location>
        <begin position="338"/>
        <end position="351"/>
    </location>
</feature>
<feature type="compositionally biased region" description="Basic and acidic residues" evidence="2">
    <location>
        <begin position="658"/>
        <end position="675"/>
    </location>
</feature>
<feature type="region of interest" description="Disordered" evidence="2">
    <location>
        <begin position="450"/>
        <end position="469"/>
    </location>
</feature>
<evidence type="ECO:0000313" key="4">
    <source>
        <dbReference type="Proteomes" id="UP000016930"/>
    </source>
</evidence>
<feature type="region of interest" description="Disordered" evidence="2">
    <location>
        <begin position="216"/>
        <end position="263"/>
    </location>
</feature>
<feature type="region of interest" description="Disordered" evidence="2">
    <location>
        <begin position="481"/>
        <end position="500"/>
    </location>
</feature>
<organism evidence="3 4">
    <name type="scientific">Ceriporiopsis subvermispora (strain B)</name>
    <name type="common">White-rot fungus</name>
    <name type="synonym">Gelatoporia subvermispora</name>
    <dbReference type="NCBI Taxonomy" id="914234"/>
    <lineage>
        <taxon>Eukaryota</taxon>
        <taxon>Fungi</taxon>
        <taxon>Dikarya</taxon>
        <taxon>Basidiomycota</taxon>
        <taxon>Agaricomycotina</taxon>
        <taxon>Agaricomycetes</taxon>
        <taxon>Polyporales</taxon>
        <taxon>Gelatoporiaceae</taxon>
        <taxon>Gelatoporia</taxon>
    </lineage>
</organism>
<keyword evidence="1" id="KW-0175">Coiled coil</keyword>
<feature type="region of interest" description="Disordered" evidence="2">
    <location>
        <begin position="573"/>
        <end position="621"/>
    </location>
</feature>
<evidence type="ECO:0000256" key="2">
    <source>
        <dbReference type="SAM" id="MobiDB-lite"/>
    </source>
</evidence>
<reference evidence="3 4" key="1">
    <citation type="journal article" date="2012" name="Proc. Natl. Acad. Sci. U.S.A.">
        <title>Comparative genomics of Ceriporiopsis subvermispora and Phanerochaete chrysosporium provide insight into selective ligninolysis.</title>
        <authorList>
            <person name="Fernandez-Fueyo E."/>
            <person name="Ruiz-Duenas F.J."/>
            <person name="Ferreira P."/>
            <person name="Floudas D."/>
            <person name="Hibbett D.S."/>
            <person name="Canessa P."/>
            <person name="Larrondo L.F."/>
            <person name="James T.Y."/>
            <person name="Seelenfreund D."/>
            <person name="Lobos S."/>
            <person name="Polanco R."/>
            <person name="Tello M."/>
            <person name="Honda Y."/>
            <person name="Watanabe T."/>
            <person name="Watanabe T."/>
            <person name="Ryu J.S."/>
            <person name="Kubicek C.P."/>
            <person name="Schmoll M."/>
            <person name="Gaskell J."/>
            <person name="Hammel K.E."/>
            <person name="St John F.J."/>
            <person name="Vanden Wymelenberg A."/>
            <person name="Sabat G."/>
            <person name="Splinter BonDurant S."/>
            <person name="Syed K."/>
            <person name="Yadav J.S."/>
            <person name="Doddapaneni H."/>
            <person name="Subramanian V."/>
            <person name="Lavin J.L."/>
            <person name="Oguiza J.A."/>
            <person name="Perez G."/>
            <person name="Pisabarro A.G."/>
            <person name="Ramirez L."/>
            <person name="Santoyo F."/>
            <person name="Master E."/>
            <person name="Coutinho P.M."/>
            <person name="Henrissat B."/>
            <person name="Lombard V."/>
            <person name="Magnuson J.K."/>
            <person name="Kuees U."/>
            <person name="Hori C."/>
            <person name="Igarashi K."/>
            <person name="Samejima M."/>
            <person name="Held B.W."/>
            <person name="Barry K.W."/>
            <person name="LaButti K.M."/>
            <person name="Lapidus A."/>
            <person name="Lindquist E.A."/>
            <person name="Lucas S.M."/>
            <person name="Riley R."/>
            <person name="Salamov A.A."/>
            <person name="Hoffmeister D."/>
            <person name="Schwenk D."/>
            <person name="Hadar Y."/>
            <person name="Yarden O."/>
            <person name="de Vries R.P."/>
            <person name="Wiebenga A."/>
            <person name="Stenlid J."/>
            <person name="Eastwood D."/>
            <person name="Grigoriev I.V."/>
            <person name="Berka R.M."/>
            <person name="Blanchette R.A."/>
            <person name="Kersten P."/>
            <person name="Martinez A.T."/>
            <person name="Vicuna R."/>
            <person name="Cullen D."/>
        </authorList>
    </citation>
    <scope>NUCLEOTIDE SEQUENCE [LARGE SCALE GENOMIC DNA]</scope>
    <source>
        <strain evidence="3 4">B</strain>
    </source>
</reference>
<feature type="coiled-coil region" evidence="1">
    <location>
        <begin position="512"/>
        <end position="567"/>
    </location>
</feature>
<feature type="region of interest" description="Disordered" evidence="2">
    <location>
        <begin position="645"/>
        <end position="675"/>
    </location>
</feature>
<protein>
    <submittedName>
        <fullName evidence="3">Uncharacterized protein</fullName>
    </submittedName>
</protein>
<feature type="region of interest" description="Disordered" evidence="2">
    <location>
        <begin position="291"/>
        <end position="384"/>
    </location>
</feature>
<dbReference type="HOGENOM" id="CLU_407081_0_0_1"/>
<dbReference type="EMBL" id="KB445802">
    <property type="protein sequence ID" value="EMD34678.1"/>
    <property type="molecule type" value="Genomic_DNA"/>
</dbReference>
<feature type="compositionally biased region" description="Low complexity" evidence="2">
    <location>
        <begin position="216"/>
        <end position="231"/>
    </location>
</feature>
<name>M2QCC9_CERS8</name>
<sequence>MAKSKHPPSLSRERQRNIDAFLAQFHLLAPPEWNRDRLLNSERVPHRYRWRTVESRSGQTTCFASLLIVADRAPPNDVPTIVVPGDLWFEQTLTTTEIYWRSDSTWEVWEPEDHRAHPLFKHRSLTYHPVRQDLTWVTPRGERSIAESYAGAGRSKKGVMLERMLGRLLGSESNSENVDAETDDDIPLSHLSALRHRSNGQLQAVINYTEEGALGSNLSPLTSCPSTPSVSDDLRRTRSTLDNSVPTTNLQKNAPGSSPLDILRTSTQTRDVRLLSIKVEPLDIMVHGSTEDVAVSSQRCLSSPAPRGKRRPVRTPSPHSLLKRRRAPSPLVSNSPRETPRSPHDPSRDSSRFSLHSVVGDAQSMAGCSVSPTGHPSGKRRSILDSEYERGVSYLSERVEFLGETVAGPMDSTPSNEKSGAECSAYDMNDLGDRNTPPGEDAGRNRKVLSVSQGAHSATPHDRAASTNSLAKAEVAQSLHSAYPDYTSRRPPKTLPRQRSSCIHTQVPEHEIEQIQAQLSAAQQELQALRIELEKRATALTVAVIRREESDAQIERLEHENRRLRTMAEGFTRGQRGQGLRRSGSVESERGPDGCDGAGSWSTHGSRATQDLDKGLPQTQDGSLSILDQLRRYIEDLLHTRDVEMQSMEDSLQAQGRATEERRQSIKDQRSTPSA</sequence>
<feature type="compositionally biased region" description="Polar residues" evidence="2">
    <location>
        <begin position="240"/>
        <end position="256"/>
    </location>
</feature>
<dbReference type="Proteomes" id="UP000016930">
    <property type="component" value="Unassembled WGS sequence"/>
</dbReference>